<feature type="chain" id="PRO_5042507912" description="Hydrophobin" evidence="1">
    <location>
        <begin position="18"/>
        <end position="99"/>
    </location>
</feature>
<protein>
    <recommendedName>
        <fullName evidence="4">Hydrophobin</fullName>
    </recommendedName>
</protein>
<evidence type="ECO:0000256" key="1">
    <source>
        <dbReference type="SAM" id="SignalP"/>
    </source>
</evidence>
<keyword evidence="1" id="KW-0732">Signal</keyword>
<dbReference type="AlphaFoldDB" id="A0AAJ0BQT0"/>
<evidence type="ECO:0000313" key="3">
    <source>
        <dbReference type="Proteomes" id="UP001244011"/>
    </source>
</evidence>
<comment type="caution">
    <text evidence="2">The sequence shown here is derived from an EMBL/GenBank/DDBJ whole genome shotgun (WGS) entry which is preliminary data.</text>
</comment>
<feature type="signal peptide" evidence="1">
    <location>
        <begin position="1"/>
        <end position="17"/>
    </location>
</feature>
<gene>
    <name evidence="2" type="ORF">QBC33DRAFT_574123</name>
</gene>
<evidence type="ECO:0000313" key="2">
    <source>
        <dbReference type="EMBL" id="KAK1762505.1"/>
    </source>
</evidence>
<evidence type="ECO:0008006" key="4">
    <source>
        <dbReference type="Google" id="ProtNLM"/>
    </source>
</evidence>
<organism evidence="2 3">
    <name type="scientific">Phialemonium atrogriseum</name>
    <dbReference type="NCBI Taxonomy" id="1093897"/>
    <lineage>
        <taxon>Eukaryota</taxon>
        <taxon>Fungi</taxon>
        <taxon>Dikarya</taxon>
        <taxon>Ascomycota</taxon>
        <taxon>Pezizomycotina</taxon>
        <taxon>Sordariomycetes</taxon>
        <taxon>Sordariomycetidae</taxon>
        <taxon>Cephalothecales</taxon>
        <taxon>Cephalothecaceae</taxon>
        <taxon>Phialemonium</taxon>
    </lineage>
</organism>
<dbReference type="RefSeq" id="XP_060278718.1">
    <property type="nucleotide sequence ID" value="XM_060430734.1"/>
</dbReference>
<dbReference type="Proteomes" id="UP001244011">
    <property type="component" value="Unassembled WGS sequence"/>
</dbReference>
<dbReference type="GeneID" id="85313921"/>
<keyword evidence="3" id="KW-1185">Reference proteome</keyword>
<dbReference type="EMBL" id="MU839036">
    <property type="protein sequence ID" value="KAK1762505.1"/>
    <property type="molecule type" value="Genomic_DNA"/>
</dbReference>
<sequence length="99" mass="9455">MQLSIILSATMAVLAAAAPQLAVRNGGPGGGHSGGGGGGSGGGKGSCNADVEKQVCCNGLLSCVVQAVSSGCTNQAYCCKTDSPVGALISISALNCLQL</sequence>
<proteinExistence type="predicted"/>
<accession>A0AAJ0BQT0</accession>
<reference evidence="2" key="1">
    <citation type="submission" date="2023-06" db="EMBL/GenBank/DDBJ databases">
        <title>Genome-scale phylogeny and comparative genomics of the fungal order Sordariales.</title>
        <authorList>
            <consortium name="Lawrence Berkeley National Laboratory"/>
            <person name="Hensen N."/>
            <person name="Bonometti L."/>
            <person name="Westerberg I."/>
            <person name="Brannstrom I.O."/>
            <person name="Guillou S."/>
            <person name="Cros-Aarteil S."/>
            <person name="Calhoun S."/>
            <person name="Haridas S."/>
            <person name="Kuo A."/>
            <person name="Mondo S."/>
            <person name="Pangilinan J."/>
            <person name="Riley R."/>
            <person name="Labutti K."/>
            <person name="Andreopoulos B."/>
            <person name="Lipzen A."/>
            <person name="Chen C."/>
            <person name="Yanf M."/>
            <person name="Daum C."/>
            <person name="Ng V."/>
            <person name="Clum A."/>
            <person name="Steindorff A."/>
            <person name="Ohm R."/>
            <person name="Martin F."/>
            <person name="Silar P."/>
            <person name="Natvig D."/>
            <person name="Lalanne C."/>
            <person name="Gautier V."/>
            <person name="Ament-Velasquez S.L."/>
            <person name="Kruys A."/>
            <person name="Hutchinson M.I."/>
            <person name="Powell A.J."/>
            <person name="Barry K."/>
            <person name="Miller A.N."/>
            <person name="Grigoriev I.V."/>
            <person name="Debuchy R."/>
            <person name="Gladieux P."/>
            <person name="Thoren M.H."/>
            <person name="Johannesson H."/>
        </authorList>
    </citation>
    <scope>NUCLEOTIDE SEQUENCE</scope>
    <source>
        <strain evidence="2">8032-3</strain>
    </source>
</reference>
<name>A0AAJ0BQT0_9PEZI</name>